<evidence type="ECO:0000313" key="3">
    <source>
        <dbReference type="Proteomes" id="UP000587070"/>
    </source>
</evidence>
<accession>A0A840G078</accession>
<dbReference type="RefSeq" id="WP_153116757.1">
    <property type="nucleotide sequence ID" value="NZ_JACIGE010000007.1"/>
</dbReference>
<organism evidence="2 3">
    <name type="scientific">Rhodocyclus tenuis</name>
    <name type="common">Rhodospirillum tenue</name>
    <dbReference type="NCBI Taxonomy" id="1066"/>
    <lineage>
        <taxon>Bacteria</taxon>
        <taxon>Pseudomonadati</taxon>
        <taxon>Pseudomonadota</taxon>
        <taxon>Betaproteobacteria</taxon>
        <taxon>Rhodocyclales</taxon>
        <taxon>Rhodocyclaceae</taxon>
        <taxon>Rhodocyclus</taxon>
    </lineage>
</organism>
<reference evidence="2 3" key="1">
    <citation type="submission" date="2020-08" db="EMBL/GenBank/DDBJ databases">
        <title>Genome sequencing of Purple Non-Sulfur Bacteria from various extreme environments.</title>
        <authorList>
            <person name="Mayer M."/>
        </authorList>
    </citation>
    <scope>NUCLEOTIDE SEQUENCE [LARGE SCALE GENOMIC DNA]</scope>
    <source>
        <strain evidence="2 3">2761</strain>
    </source>
</reference>
<dbReference type="EMBL" id="JACIGE010000007">
    <property type="protein sequence ID" value="MBB4247797.1"/>
    <property type="molecule type" value="Genomic_DNA"/>
</dbReference>
<comment type="caution">
    <text evidence="2">The sequence shown here is derived from an EMBL/GenBank/DDBJ whole genome shotgun (WGS) entry which is preliminary data.</text>
</comment>
<protein>
    <submittedName>
        <fullName evidence="2">Uncharacterized protein</fullName>
    </submittedName>
</protein>
<feature type="compositionally biased region" description="Polar residues" evidence="1">
    <location>
        <begin position="1"/>
        <end position="15"/>
    </location>
</feature>
<dbReference type="Proteomes" id="UP000587070">
    <property type="component" value="Unassembled WGS sequence"/>
</dbReference>
<dbReference type="AlphaFoldDB" id="A0A840G078"/>
<dbReference type="OrthoDB" id="9154592at2"/>
<evidence type="ECO:0000313" key="2">
    <source>
        <dbReference type="EMBL" id="MBB4247797.1"/>
    </source>
</evidence>
<keyword evidence="3" id="KW-1185">Reference proteome</keyword>
<feature type="region of interest" description="Disordered" evidence="1">
    <location>
        <begin position="1"/>
        <end position="22"/>
    </location>
</feature>
<evidence type="ECO:0000256" key="1">
    <source>
        <dbReference type="SAM" id="MobiDB-lite"/>
    </source>
</evidence>
<gene>
    <name evidence="2" type="ORF">GGD90_002182</name>
</gene>
<proteinExistence type="predicted"/>
<name>A0A840G078_RHOTE</name>
<sequence length="98" mass="10820">MSAESRTTAAATPSGNEDRRRNLRLRATFDSAVLMIEPFFDNRQGWGGASLEHMAFHVLRENYPELEAEEVHALIVAARRVFAERGHSGEQALGLPGA</sequence>